<evidence type="ECO:0000313" key="1">
    <source>
        <dbReference type="Proteomes" id="UP000887576"/>
    </source>
</evidence>
<dbReference type="Proteomes" id="UP000887576">
    <property type="component" value="Unplaced"/>
</dbReference>
<name>A0AC34QC94_9BILA</name>
<proteinExistence type="predicted"/>
<sequence>GYSTKNPSEKYLFDLKIYWGEERLRQRAKKYILLENVPHPKIGHIFCTRDVYTEVNDKEVQQLDNKDLTIQDVEMLETQTRIFTVKICDDRVNASRPTSRQQFRSQSEDMGLPADYYVPRNSLDVSMGETLMSIYSTNQTLIPKGSKPIKKK</sequence>
<reference evidence="2" key="1">
    <citation type="submission" date="2022-11" db="UniProtKB">
        <authorList>
            <consortium name="WormBaseParasite"/>
        </authorList>
    </citation>
    <scope>IDENTIFICATION</scope>
</reference>
<protein>
    <submittedName>
        <fullName evidence="2">Uncharacterized protein</fullName>
    </submittedName>
</protein>
<evidence type="ECO:0000313" key="2">
    <source>
        <dbReference type="WBParaSite" id="JU765_v2.g15057.t1"/>
    </source>
</evidence>
<dbReference type="WBParaSite" id="JU765_v2.g15057.t1">
    <property type="protein sequence ID" value="JU765_v2.g15057.t1"/>
    <property type="gene ID" value="JU765_v2.g15057"/>
</dbReference>
<organism evidence="1 2">
    <name type="scientific">Panagrolaimus sp. JU765</name>
    <dbReference type="NCBI Taxonomy" id="591449"/>
    <lineage>
        <taxon>Eukaryota</taxon>
        <taxon>Metazoa</taxon>
        <taxon>Ecdysozoa</taxon>
        <taxon>Nematoda</taxon>
        <taxon>Chromadorea</taxon>
        <taxon>Rhabditida</taxon>
        <taxon>Tylenchina</taxon>
        <taxon>Panagrolaimomorpha</taxon>
        <taxon>Panagrolaimoidea</taxon>
        <taxon>Panagrolaimidae</taxon>
        <taxon>Panagrolaimus</taxon>
    </lineage>
</organism>
<accession>A0AC34QC94</accession>